<dbReference type="InterPro" id="IPR036236">
    <property type="entry name" value="Znf_C2H2_sf"/>
</dbReference>
<feature type="binding site" evidence="10">
    <location>
        <position position="25"/>
    </location>
    <ligand>
        <name>Zn(2+)</name>
        <dbReference type="ChEBI" id="CHEBI:29105"/>
    </ligand>
</feature>
<dbReference type="Gene3D" id="3.30.160.60">
    <property type="entry name" value="Classic Zinc Finger"/>
    <property type="match status" value="7"/>
</dbReference>
<comment type="subcellular location">
    <subcellularLocation>
        <location evidence="1">Nucleus</location>
    </subcellularLocation>
</comment>
<comment type="caution">
    <text evidence="13">The sequence shown here is derived from an EMBL/GenBank/DDBJ whole genome shotgun (WGS) entry which is preliminary data.</text>
</comment>
<evidence type="ECO:0000313" key="13">
    <source>
        <dbReference type="EMBL" id="KAF7266182.1"/>
    </source>
</evidence>
<dbReference type="Pfam" id="PF07776">
    <property type="entry name" value="zf-AD"/>
    <property type="match status" value="1"/>
</dbReference>
<evidence type="ECO:0000256" key="8">
    <source>
        <dbReference type="ARBA" id="ARBA00023242"/>
    </source>
</evidence>
<keyword evidence="8" id="KW-0539">Nucleus</keyword>
<keyword evidence="7" id="KW-0804">Transcription</keyword>
<dbReference type="FunFam" id="3.30.160.60:FF:000100">
    <property type="entry name" value="Zinc finger 45-like"/>
    <property type="match status" value="1"/>
</dbReference>
<evidence type="ECO:0000256" key="3">
    <source>
        <dbReference type="ARBA" id="ARBA00022737"/>
    </source>
</evidence>
<evidence type="ECO:0000256" key="5">
    <source>
        <dbReference type="ARBA" id="ARBA00022833"/>
    </source>
</evidence>
<keyword evidence="4 9" id="KW-0863">Zinc-finger</keyword>
<dbReference type="SMART" id="SM00355">
    <property type="entry name" value="ZnF_C2H2"/>
    <property type="match status" value="12"/>
</dbReference>
<evidence type="ECO:0000256" key="1">
    <source>
        <dbReference type="ARBA" id="ARBA00004123"/>
    </source>
</evidence>
<feature type="domain" description="C2H2-type" evidence="11">
    <location>
        <begin position="276"/>
        <end position="298"/>
    </location>
</feature>
<name>A0A834HSD2_RHYFE</name>
<evidence type="ECO:0000256" key="9">
    <source>
        <dbReference type="PROSITE-ProRule" id="PRU00042"/>
    </source>
</evidence>
<feature type="domain" description="C2H2-type" evidence="11">
    <location>
        <begin position="377"/>
        <end position="401"/>
    </location>
</feature>
<feature type="binding site" evidence="10">
    <location>
        <position position="28"/>
    </location>
    <ligand>
        <name>Zn(2+)</name>
        <dbReference type="ChEBI" id="CHEBI:29105"/>
    </ligand>
</feature>
<dbReference type="OrthoDB" id="6077919at2759"/>
<feature type="domain" description="C2H2-type" evidence="11">
    <location>
        <begin position="543"/>
        <end position="570"/>
    </location>
</feature>
<dbReference type="GO" id="GO:0005654">
    <property type="term" value="C:nucleoplasm"/>
    <property type="evidence" value="ECO:0007669"/>
    <property type="project" value="TreeGrafter"/>
</dbReference>
<feature type="domain" description="C2H2-type" evidence="11">
    <location>
        <begin position="516"/>
        <end position="543"/>
    </location>
</feature>
<feature type="domain" description="C2H2-type" evidence="11">
    <location>
        <begin position="488"/>
        <end position="515"/>
    </location>
</feature>
<evidence type="ECO:0000259" key="11">
    <source>
        <dbReference type="PROSITE" id="PS50157"/>
    </source>
</evidence>
<keyword evidence="2 10" id="KW-0479">Metal-binding</keyword>
<accession>A0A834HSD2</accession>
<dbReference type="InterPro" id="IPR012934">
    <property type="entry name" value="Znf_AD"/>
</dbReference>
<sequence length="601" mass="69947">MPIEKQTPDNGQIDIEIIGNIENYCFTCLKNNKQVEDISQNEIILGKFKKIFNFEVEVVTGSPKNICKLCLNKLNEASEFHSQITRCILYFVDFVNAQKNVKIEEDSVKIELDHDVFEKHDSNSESESDYEPLSRLAKKSTPFNAKLKKIPLDLIEKTIEDYQNKYKKNSNCIICDFKGVSIRNLSSHMIHKHKEKRNKWCSRCNMLFDNIERHRKIHSDKTWCKFCSKNIARLHYLEHLKNHAGLDYSCEECQKKFISQKALEEHAAQHIQTKPFQCPSCPKLFKQIKSLEDHISLHGRYTCNECNKHFEIPELLASHLCNGNSGKPNDHIVKCEDNERSCDEKIKSEEETKDGADEMYVKESITRNVKVKKVEDLICHFCQKNYKNAYKLQKHIEAHMGIFTTTCRFCGKGFSCNSDLTNHERVHTKEKPFICNVCGKGFVSGATLRVHLKRHTGKPEECELCHKRFCRKSELKLHLQKHRGERPFLCTNCGKSFAQKSHLTCHLTIHSDERPFSCTMCGRSFKKKELLKHHMKLHGEKKFKCSICDYECHKNYRLQQHMKMHDGKVDLKVNICQLCSKGFSTISLLNNHMTNVHSVIV</sequence>
<dbReference type="PANTHER" id="PTHR24399:SF70">
    <property type="entry name" value="C2H2-TYPE DOMAIN-CONTAINING PROTEIN"/>
    <property type="match status" value="1"/>
</dbReference>
<dbReference type="Pfam" id="PF13912">
    <property type="entry name" value="zf-C2H2_6"/>
    <property type="match status" value="3"/>
</dbReference>
<feature type="domain" description="C2H2-type" evidence="11">
    <location>
        <begin position="405"/>
        <end position="432"/>
    </location>
</feature>
<proteinExistence type="predicted"/>
<organism evidence="13 14">
    <name type="scientific">Rhynchophorus ferrugineus</name>
    <name type="common">Red palm weevil</name>
    <name type="synonym">Curculio ferrugineus</name>
    <dbReference type="NCBI Taxonomy" id="354439"/>
    <lineage>
        <taxon>Eukaryota</taxon>
        <taxon>Metazoa</taxon>
        <taxon>Ecdysozoa</taxon>
        <taxon>Arthropoda</taxon>
        <taxon>Hexapoda</taxon>
        <taxon>Insecta</taxon>
        <taxon>Pterygota</taxon>
        <taxon>Neoptera</taxon>
        <taxon>Endopterygota</taxon>
        <taxon>Coleoptera</taxon>
        <taxon>Polyphaga</taxon>
        <taxon>Cucujiformia</taxon>
        <taxon>Curculionidae</taxon>
        <taxon>Dryophthorinae</taxon>
        <taxon>Rhynchophorus</taxon>
    </lineage>
</organism>
<feature type="domain" description="ZAD" evidence="12">
    <location>
        <begin position="23"/>
        <end position="94"/>
    </location>
</feature>
<dbReference type="GO" id="GO:0001227">
    <property type="term" value="F:DNA-binding transcription repressor activity, RNA polymerase II-specific"/>
    <property type="evidence" value="ECO:0007669"/>
    <property type="project" value="TreeGrafter"/>
</dbReference>
<dbReference type="GO" id="GO:0048598">
    <property type="term" value="P:embryonic morphogenesis"/>
    <property type="evidence" value="ECO:0007669"/>
    <property type="project" value="UniProtKB-ARBA"/>
</dbReference>
<dbReference type="AlphaFoldDB" id="A0A834HSD2"/>
<feature type="domain" description="C2H2-type" evidence="11">
    <location>
        <begin position="574"/>
        <end position="598"/>
    </location>
</feature>
<dbReference type="PROSITE" id="PS00028">
    <property type="entry name" value="ZINC_FINGER_C2H2_1"/>
    <property type="match status" value="10"/>
</dbReference>
<dbReference type="Pfam" id="PF00096">
    <property type="entry name" value="zf-C2H2"/>
    <property type="match status" value="4"/>
</dbReference>
<dbReference type="FunFam" id="3.30.160.60:FF:000759">
    <property type="entry name" value="zinc finger protein 16"/>
    <property type="match status" value="1"/>
</dbReference>
<protein>
    <submittedName>
        <fullName evidence="13">Uncharacterized protein</fullName>
    </submittedName>
</protein>
<dbReference type="EMBL" id="JAACXV010014559">
    <property type="protein sequence ID" value="KAF7266182.1"/>
    <property type="molecule type" value="Genomic_DNA"/>
</dbReference>
<dbReference type="SMART" id="SM00868">
    <property type="entry name" value="zf-AD"/>
    <property type="match status" value="1"/>
</dbReference>
<feature type="binding site" evidence="10">
    <location>
        <position position="70"/>
    </location>
    <ligand>
        <name>Zn(2+)</name>
        <dbReference type="ChEBI" id="CHEBI:29105"/>
    </ligand>
</feature>
<feature type="domain" description="C2H2-type" evidence="11">
    <location>
        <begin position="301"/>
        <end position="328"/>
    </location>
</feature>
<dbReference type="PROSITE" id="PS50157">
    <property type="entry name" value="ZINC_FINGER_C2H2_2"/>
    <property type="match status" value="11"/>
</dbReference>
<dbReference type="GO" id="GO:0000978">
    <property type="term" value="F:RNA polymerase II cis-regulatory region sequence-specific DNA binding"/>
    <property type="evidence" value="ECO:0007669"/>
    <property type="project" value="TreeGrafter"/>
</dbReference>
<keyword evidence="6" id="KW-0805">Transcription regulation</keyword>
<feature type="domain" description="C2H2-type" evidence="11">
    <location>
        <begin position="433"/>
        <end position="460"/>
    </location>
</feature>
<dbReference type="GO" id="GO:0008270">
    <property type="term" value="F:zinc ion binding"/>
    <property type="evidence" value="ECO:0007669"/>
    <property type="project" value="UniProtKB-UniRule"/>
</dbReference>
<keyword evidence="5 10" id="KW-0862">Zinc</keyword>
<dbReference type="PANTHER" id="PTHR24399">
    <property type="entry name" value="ZINC FINGER AND BTB DOMAIN-CONTAINING"/>
    <property type="match status" value="1"/>
</dbReference>
<evidence type="ECO:0000256" key="2">
    <source>
        <dbReference type="ARBA" id="ARBA00022723"/>
    </source>
</evidence>
<dbReference type="FunFam" id="3.30.160.60:FF:000624">
    <property type="entry name" value="zinc finger protein 697"/>
    <property type="match status" value="2"/>
</dbReference>
<evidence type="ECO:0000256" key="6">
    <source>
        <dbReference type="ARBA" id="ARBA00023015"/>
    </source>
</evidence>
<dbReference type="SUPFAM" id="SSF57667">
    <property type="entry name" value="beta-beta-alpha zinc fingers"/>
    <property type="match status" value="6"/>
</dbReference>
<dbReference type="Proteomes" id="UP000625711">
    <property type="component" value="Unassembled WGS sequence"/>
</dbReference>
<reference evidence="13" key="1">
    <citation type="submission" date="2020-08" db="EMBL/GenBank/DDBJ databases">
        <title>Genome sequencing and assembly of the red palm weevil Rhynchophorus ferrugineus.</title>
        <authorList>
            <person name="Dias G.B."/>
            <person name="Bergman C.M."/>
            <person name="Manee M."/>
        </authorList>
    </citation>
    <scope>NUCLEOTIDE SEQUENCE</scope>
    <source>
        <strain evidence="13">AA-2017</strain>
        <tissue evidence="13">Whole larva</tissue>
    </source>
</reference>
<dbReference type="SUPFAM" id="SSF57716">
    <property type="entry name" value="Glucocorticoid receptor-like (DNA-binding domain)"/>
    <property type="match status" value="1"/>
</dbReference>
<evidence type="ECO:0000256" key="7">
    <source>
        <dbReference type="ARBA" id="ARBA00023163"/>
    </source>
</evidence>
<dbReference type="InterPro" id="IPR013087">
    <property type="entry name" value="Znf_C2H2_type"/>
</dbReference>
<evidence type="ECO:0000313" key="14">
    <source>
        <dbReference type="Proteomes" id="UP000625711"/>
    </source>
</evidence>
<evidence type="ECO:0000259" key="12">
    <source>
        <dbReference type="PROSITE" id="PS51915"/>
    </source>
</evidence>
<keyword evidence="3" id="KW-0677">Repeat</keyword>
<gene>
    <name evidence="13" type="ORF">GWI33_020464</name>
</gene>
<evidence type="ECO:0000256" key="4">
    <source>
        <dbReference type="ARBA" id="ARBA00022771"/>
    </source>
</evidence>
<feature type="domain" description="C2H2-type" evidence="11">
    <location>
        <begin position="460"/>
        <end position="487"/>
    </location>
</feature>
<feature type="binding site" evidence="10">
    <location>
        <position position="67"/>
    </location>
    <ligand>
        <name>Zn(2+)</name>
        <dbReference type="ChEBI" id="CHEBI:29105"/>
    </ligand>
</feature>
<keyword evidence="14" id="KW-1185">Reference proteome</keyword>
<dbReference type="PROSITE" id="PS51915">
    <property type="entry name" value="ZAD"/>
    <property type="match status" value="1"/>
</dbReference>
<evidence type="ECO:0000256" key="10">
    <source>
        <dbReference type="PROSITE-ProRule" id="PRU01263"/>
    </source>
</evidence>
<feature type="domain" description="C2H2-type" evidence="11">
    <location>
        <begin position="248"/>
        <end position="275"/>
    </location>
</feature>